<name>A0A915YJY4_9BACT</name>
<dbReference type="InterPro" id="IPR003812">
    <property type="entry name" value="Fido"/>
</dbReference>
<dbReference type="Gene3D" id="1.10.3290.10">
    <property type="entry name" value="Fido-like domain"/>
    <property type="match status" value="1"/>
</dbReference>
<dbReference type="KEGG" id="aup:AsAng_0051260"/>
<keyword evidence="5" id="KW-1185">Reference proteome</keyword>
<reference evidence="4" key="1">
    <citation type="submission" date="2022-09" db="EMBL/GenBank/DDBJ databases">
        <title>Aureispira anguillicida sp. nov., isolated from Leptocephalus of Japanese eel Anguilla japonica.</title>
        <authorList>
            <person name="Yuasa K."/>
            <person name="Mekata T."/>
            <person name="Ikunari K."/>
        </authorList>
    </citation>
    <scope>NUCLEOTIDE SEQUENCE</scope>
    <source>
        <strain evidence="4">EL160426</strain>
    </source>
</reference>
<protein>
    <submittedName>
        <fullName evidence="4">Fic family protein</fullName>
    </submittedName>
</protein>
<dbReference type="AlphaFoldDB" id="A0A915YJY4"/>
<sequence length="508" mass="57590">MAHPSKKLAESLAILRELQQTTGIAIKTSEISRTHRERLNRNGFLQKVAKGWYITTNPNEKAGDSSSWYTSYWQFCSRYLNEKYTNQYCISADQSIMIHSGNNTIPQQLIVRALKAPNLAINLLHDTSLFIWKSPLPASIEMTVKNGVNIMTIPLALIHCSPSIFEKNPIEVTTVLAQIRSSSEIITHLLNGSHSVIAGRLAGAFRNIGQNQFANDIIKTMTAADFRVREINPFKTKPLIKLSFRNPSPYPNRLKLMWQNMRTLVLKHFPDPPGLPKDKTQYLKSIDAIYVTDAYHSLSIEQYNVSPQLIEKVKTGDWDIKNEGDKKQRDAMAARGYWQATQVVRNSIKSILNGANPGEIIEQDHGDWYRELFAPSVTAGILKVSELAGYRTHQVYITQSKHIPLNKDAVLDSMPILFELLKTEPHAGVRAVLGHFIFVYIHPYIDGNGRMARFLMNTMLASGGYPWTVIPLEKRKNYMDSLEKISVDQNIEPFVIFIADLVKQNLID</sequence>
<feature type="domain" description="Fido" evidence="3">
    <location>
        <begin position="356"/>
        <end position="500"/>
    </location>
</feature>
<dbReference type="InterPro" id="IPR036597">
    <property type="entry name" value="Fido-like_dom_sf"/>
</dbReference>
<dbReference type="PROSITE" id="PS51459">
    <property type="entry name" value="FIDO"/>
    <property type="match status" value="1"/>
</dbReference>
<dbReference type="RefSeq" id="WP_264789565.1">
    <property type="nucleotide sequence ID" value="NZ_AP026867.1"/>
</dbReference>
<dbReference type="GO" id="GO:0005524">
    <property type="term" value="F:ATP binding"/>
    <property type="evidence" value="ECO:0007669"/>
    <property type="project" value="UniProtKB-KW"/>
</dbReference>
<feature type="active site" evidence="1">
    <location>
        <position position="442"/>
    </location>
</feature>
<keyword evidence="2" id="KW-0547">Nucleotide-binding</keyword>
<proteinExistence type="predicted"/>
<dbReference type="EMBL" id="AP026867">
    <property type="protein sequence ID" value="BDS14347.1"/>
    <property type="molecule type" value="Genomic_DNA"/>
</dbReference>
<dbReference type="PANTHER" id="PTHR13504:SF38">
    <property type="entry name" value="FIDO DOMAIN-CONTAINING PROTEIN"/>
    <property type="match status" value="1"/>
</dbReference>
<dbReference type="SUPFAM" id="SSF140931">
    <property type="entry name" value="Fic-like"/>
    <property type="match status" value="1"/>
</dbReference>
<evidence type="ECO:0000313" key="5">
    <source>
        <dbReference type="Proteomes" id="UP001060919"/>
    </source>
</evidence>
<gene>
    <name evidence="4" type="ORF">AsAng_0051260</name>
</gene>
<keyword evidence="2" id="KW-0067">ATP-binding</keyword>
<evidence type="ECO:0000313" key="4">
    <source>
        <dbReference type="EMBL" id="BDS14347.1"/>
    </source>
</evidence>
<dbReference type="PANTHER" id="PTHR13504">
    <property type="entry name" value="FIDO DOMAIN-CONTAINING PROTEIN DDB_G0283145"/>
    <property type="match status" value="1"/>
</dbReference>
<organism evidence="4 5">
    <name type="scientific">Aureispira anguillae</name>
    <dbReference type="NCBI Taxonomy" id="2864201"/>
    <lineage>
        <taxon>Bacteria</taxon>
        <taxon>Pseudomonadati</taxon>
        <taxon>Bacteroidota</taxon>
        <taxon>Saprospiria</taxon>
        <taxon>Saprospirales</taxon>
        <taxon>Saprospiraceae</taxon>
        <taxon>Aureispira</taxon>
    </lineage>
</organism>
<dbReference type="Pfam" id="PF02661">
    <property type="entry name" value="Fic"/>
    <property type="match status" value="1"/>
</dbReference>
<evidence type="ECO:0000256" key="2">
    <source>
        <dbReference type="PIRSR" id="PIRSR640198-2"/>
    </source>
</evidence>
<accession>A0A915YJY4</accession>
<dbReference type="Proteomes" id="UP001060919">
    <property type="component" value="Chromosome"/>
</dbReference>
<feature type="binding site" evidence="2">
    <location>
        <begin position="446"/>
        <end position="453"/>
    </location>
    <ligand>
        <name>ATP</name>
        <dbReference type="ChEBI" id="CHEBI:30616"/>
    </ligand>
</feature>
<evidence type="ECO:0000256" key="1">
    <source>
        <dbReference type="PIRSR" id="PIRSR640198-1"/>
    </source>
</evidence>
<dbReference type="InterPro" id="IPR040198">
    <property type="entry name" value="Fido_containing"/>
</dbReference>
<evidence type="ECO:0000259" key="3">
    <source>
        <dbReference type="PROSITE" id="PS51459"/>
    </source>
</evidence>